<keyword evidence="2" id="KW-1185">Reference proteome</keyword>
<dbReference type="Gramene" id="EFJ07880">
    <property type="protein sequence ID" value="EFJ07880"/>
    <property type="gene ID" value="SELMODRAFT_429463"/>
</dbReference>
<dbReference type="STRING" id="88036.D8T699"/>
<evidence type="ECO:0000313" key="1">
    <source>
        <dbReference type="EMBL" id="EFJ07880.1"/>
    </source>
</evidence>
<proteinExistence type="predicted"/>
<dbReference type="EMBL" id="GL377679">
    <property type="protein sequence ID" value="EFJ07880.1"/>
    <property type="molecule type" value="Genomic_DNA"/>
</dbReference>
<dbReference type="Proteomes" id="UP000001514">
    <property type="component" value="Unassembled WGS sequence"/>
</dbReference>
<dbReference type="InterPro" id="IPR036291">
    <property type="entry name" value="NAD(P)-bd_dom_sf"/>
</dbReference>
<dbReference type="Gene3D" id="3.40.50.720">
    <property type="entry name" value="NAD(P)-binding Rossmann-like Domain"/>
    <property type="match status" value="1"/>
</dbReference>
<evidence type="ECO:0000313" key="2">
    <source>
        <dbReference type="Proteomes" id="UP000001514"/>
    </source>
</evidence>
<dbReference type="PANTHER" id="PTHR48476">
    <property type="entry name" value="SHORT-CHAIN DEHYDROGENASE TIC 32, CHLOROPLASTIC-LIKE"/>
    <property type="match status" value="1"/>
</dbReference>
<dbReference type="InParanoid" id="D8T699"/>
<gene>
    <name evidence="1" type="ORF">SELMODRAFT_429463</name>
</gene>
<organism evidence="2">
    <name type="scientific">Selaginella moellendorffii</name>
    <name type="common">Spikemoss</name>
    <dbReference type="NCBI Taxonomy" id="88036"/>
    <lineage>
        <taxon>Eukaryota</taxon>
        <taxon>Viridiplantae</taxon>
        <taxon>Streptophyta</taxon>
        <taxon>Embryophyta</taxon>
        <taxon>Tracheophyta</taxon>
        <taxon>Lycopodiopsida</taxon>
        <taxon>Selaginellales</taxon>
        <taxon>Selaginellaceae</taxon>
        <taxon>Selaginella</taxon>
    </lineage>
</organism>
<reference evidence="1 2" key="1">
    <citation type="journal article" date="2011" name="Science">
        <title>The Selaginella genome identifies genetic changes associated with the evolution of vascular plants.</title>
        <authorList>
            <person name="Banks J.A."/>
            <person name="Nishiyama T."/>
            <person name="Hasebe M."/>
            <person name="Bowman J.L."/>
            <person name="Gribskov M."/>
            <person name="dePamphilis C."/>
            <person name="Albert V.A."/>
            <person name="Aono N."/>
            <person name="Aoyama T."/>
            <person name="Ambrose B.A."/>
            <person name="Ashton N.W."/>
            <person name="Axtell M.J."/>
            <person name="Barker E."/>
            <person name="Barker M.S."/>
            <person name="Bennetzen J.L."/>
            <person name="Bonawitz N.D."/>
            <person name="Chapple C."/>
            <person name="Cheng C."/>
            <person name="Correa L.G."/>
            <person name="Dacre M."/>
            <person name="DeBarry J."/>
            <person name="Dreyer I."/>
            <person name="Elias M."/>
            <person name="Engstrom E.M."/>
            <person name="Estelle M."/>
            <person name="Feng L."/>
            <person name="Finet C."/>
            <person name="Floyd S.K."/>
            <person name="Frommer W.B."/>
            <person name="Fujita T."/>
            <person name="Gramzow L."/>
            <person name="Gutensohn M."/>
            <person name="Harholt J."/>
            <person name="Hattori M."/>
            <person name="Heyl A."/>
            <person name="Hirai T."/>
            <person name="Hiwatashi Y."/>
            <person name="Ishikawa M."/>
            <person name="Iwata M."/>
            <person name="Karol K.G."/>
            <person name="Koehler B."/>
            <person name="Kolukisaoglu U."/>
            <person name="Kubo M."/>
            <person name="Kurata T."/>
            <person name="Lalonde S."/>
            <person name="Li K."/>
            <person name="Li Y."/>
            <person name="Litt A."/>
            <person name="Lyons E."/>
            <person name="Manning G."/>
            <person name="Maruyama T."/>
            <person name="Michael T.P."/>
            <person name="Mikami K."/>
            <person name="Miyazaki S."/>
            <person name="Morinaga S."/>
            <person name="Murata T."/>
            <person name="Mueller-Roeber B."/>
            <person name="Nelson D.R."/>
            <person name="Obara M."/>
            <person name="Oguri Y."/>
            <person name="Olmstead R.G."/>
            <person name="Onodera N."/>
            <person name="Petersen B.L."/>
            <person name="Pils B."/>
            <person name="Prigge M."/>
            <person name="Rensing S.A."/>
            <person name="Riano-Pachon D.M."/>
            <person name="Roberts A.W."/>
            <person name="Sato Y."/>
            <person name="Scheller H.V."/>
            <person name="Schulz B."/>
            <person name="Schulz C."/>
            <person name="Shakirov E.V."/>
            <person name="Shibagaki N."/>
            <person name="Shinohara N."/>
            <person name="Shippen D.E."/>
            <person name="Soerensen I."/>
            <person name="Sotooka R."/>
            <person name="Sugimoto N."/>
            <person name="Sugita M."/>
            <person name="Sumikawa N."/>
            <person name="Tanurdzic M."/>
            <person name="Theissen G."/>
            <person name="Ulvskov P."/>
            <person name="Wakazuki S."/>
            <person name="Weng J.K."/>
            <person name="Willats W.W."/>
            <person name="Wipf D."/>
            <person name="Wolf P.G."/>
            <person name="Yang L."/>
            <person name="Zimmer A.D."/>
            <person name="Zhu Q."/>
            <person name="Mitros T."/>
            <person name="Hellsten U."/>
            <person name="Loque D."/>
            <person name="Otillar R."/>
            <person name="Salamov A."/>
            <person name="Schmutz J."/>
            <person name="Shapiro H."/>
            <person name="Lindquist E."/>
            <person name="Lucas S."/>
            <person name="Rokhsar D."/>
            <person name="Grigoriev I.V."/>
        </authorList>
    </citation>
    <scope>NUCLEOTIDE SEQUENCE [LARGE SCALE GENOMIC DNA]</scope>
</reference>
<protein>
    <submittedName>
        <fullName evidence="1">Uncharacterized protein</fullName>
    </submittedName>
</protein>
<dbReference type="SUPFAM" id="SSF51735">
    <property type="entry name" value="NAD(P)-binding Rossmann-fold domains"/>
    <property type="match status" value="1"/>
</dbReference>
<dbReference type="eggNOG" id="KOG1208">
    <property type="taxonomic scope" value="Eukaryota"/>
</dbReference>
<dbReference type="KEGG" id="smo:SELMODRAFT_429463"/>
<dbReference type="PANTHER" id="PTHR48476:SF1">
    <property type="entry name" value="SHORT-CHAIN DEHYDROGENASE TIC 32, CHLOROPLASTIC-LIKE"/>
    <property type="match status" value="1"/>
</dbReference>
<dbReference type="AlphaFoldDB" id="D8T699"/>
<name>D8T699_SELML</name>
<dbReference type="HOGENOM" id="CLU_088760_0_0_1"/>
<accession>D8T699</accession>
<sequence>MVFPILTSTSLNWQVDLLLSFCQQLKFSLVVLVGHDDSGLLALMAAANILTTLSSTQIVVSSSRYRHLLEFWSTLLWDGTYSSHCCAQRWQMAMPGMMLRSPPPKRPLRKVFVNLSSVAHIASYSGGIQFSHLNDKTWFNLSSVAHIASYSGGIQFSHLNDKTWFNLSSVAHIASYSGGIQFSHLNDKTWYSDTRAYSQSKLANFFHAKELAIRFKAEGVDITANAVHPGFIMTPLMAMRFKVEMATAKRTIRRTPPQYLFFNKQITNVRVHSI</sequence>
<dbReference type="InterPro" id="IPR055280">
    <property type="entry name" value="TIC32"/>
</dbReference>